<feature type="region of interest" description="Disordered" evidence="1">
    <location>
        <begin position="119"/>
        <end position="145"/>
    </location>
</feature>
<dbReference type="InterPro" id="IPR024220">
    <property type="entry name" value="DUF3780"/>
</dbReference>
<evidence type="ECO:0000256" key="1">
    <source>
        <dbReference type="SAM" id="MobiDB-lite"/>
    </source>
</evidence>
<reference evidence="2 3" key="1">
    <citation type="submission" date="2015-09" db="EMBL/GenBank/DDBJ databases">
        <title>Draft Genome Sequence of Bradyrhizobium manausense Strain BR 3351T, a Novel Symbiotic Nitrogen-Fixing Alphaproteobacterium Isolated from Brazilian Amazon Rain Forest.</title>
        <authorList>
            <person name="De Araujo J.L."/>
            <person name="Zilli J.E."/>
        </authorList>
    </citation>
    <scope>NUCLEOTIDE SEQUENCE [LARGE SCALE GENOMIC DNA]</scope>
    <source>
        <strain evidence="2 3">BR3351</strain>
    </source>
</reference>
<dbReference type="STRING" id="989370.AOQ71_12410"/>
<gene>
    <name evidence="2" type="ORF">AOQ71_12410</name>
</gene>
<proteinExistence type="predicted"/>
<protein>
    <submittedName>
        <fullName evidence="2">Uncharacterized protein</fullName>
    </submittedName>
</protein>
<sequence length="145" mass="15854">MLQTVKDACKFDPKAIDYALSDQIEKLEDLIGHDAKAGKAFFDKTYITGGMKTLLRQGLQRLAGTSSQAVFELKQAMGGGKTHSMLALGYLAATGTSDDVDVGWRKAIRIAMTENPTGDEVGAIRAKNPRRPEDRPTLPLFERVK</sequence>
<keyword evidence="3" id="KW-1185">Reference proteome</keyword>
<comment type="caution">
    <text evidence="2">The sequence shown here is derived from an EMBL/GenBank/DDBJ whole genome shotgun (WGS) entry which is preliminary data.</text>
</comment>
<feature type="compositionally biased region" description="Basic and acidic residues" evidence="1">
    <location>
        <begin position="130"/>
        <end position="145"/>
    </location>
</feature>
<dbReference type="OrthoDB" id="9757917at2"/>
<dbReference type="AlphaFoldDB" id="A0A0R3DXR3"/>
<dbReference type="Pfam" id="PF12635">
    <property type="entry name" value="DUF3780"/>
    <property type="match status" value="1"/>
</dbReference>
<organism evidence="2 3">
    <name type="scientific">Bradyrhizobium manausense</name>
    <dbReference type="NCBI Taxonomy" id="989370"/>
    <lineage>
        <taxon>Bacteria</taxon>
        <taxon>Pseudomonadati</taxon>
        <taxon>Pseudomonadota</taxon>
        <taxon>Alphaproteobacteria</taxon>
        <taxon>Hyphomicrobiales</taxon>
        <taxon>Nitrobacteraceae</taxon>
        <taxon>Bradyrhizobium</taxon>
    </lineage>
</organism>
<accession>A0A0R3DXR3</accession>
<evidence type="ECO:0000313" key="3">
    <source>
        <dbReference type="Proteomes" id="UP000051936"/>
    </source>
</evidence>
<dbReference type="Proteomes" id="UP000051936">
    <property type="component" value="Unassembled WGS sequence"/>
</dbReference>
<name>A0A0R3DXR3_9BRAD</name>
<dbReference type="EMBL" id="LJYG01000047">
    <property type="protein sequence ID" value="KRQ14682.1"/>
    <property type="molecule type" value="Genomic_DNA"/>
</dbReference>
<evidence type="ECO:0000313" key="2">
    <source>
        <dbReference type="EMBL" id="KRQ14682.1"/>
    </source>
</evidence>